<reference evidence="1" key="1">
    <citation type="submission" date="2021-05" db="EMBL/GenBank/DDBJ databases">
        <authorList>
            <person name="Pan Q."/>
            <person name="Jouanno E."/>
            <person name="Zahm M."/>
            <person name="Klopp C."/>
            <person name="Cabau C."/>
            <person name="Louis A."/>
            <person name="Berthelot C."/>
            <person name="Parey E."/>
            <person name="Roest Crollius H."/>
            <person name="Montfort J."/>
            <person name="Robinson-Rechavi M."/>
            <person name="Bouchez O."/>
            <person name="Lampietro C."/>
            <person name="Lopez Roques C."/>
            <person name="Donnadieu C."/>
            <person name="Postlethwait J."/>
            <person name="Bobe J."/>
            <person name="Dillon D."/>
            <person name="Chandos A."/>
            <person name="von Hippel F."/>
            <person name="Guiguen Y."/>
        </authorList>
    </citation>
    <scope>NUCLEOTIDE SEQUENCE</scope>
    <source>
        <strain evidence="1">YG-Jan2019</strain>
    </source>
</reference>
<dbReference type="Proteomes" id="UP001157502">
    <property type="component" value="Chromosome 1"/>
</dbReference>
<evidence type="ECO:0000313" key="2">
    <source>
        <dbReference type="Proteomes" id="UP001157502"/>
    </source>
</evidence>
<sequence length="77" mass="9188">MSRPCLSFNSWTIRPARWLTLKHTTKTTNSQFYIQFQAGKKVDYLKHSNHLHKSFVPFKMLIAVLFFTFVNMLGCFW</sequence>
<organism evidence="1 2">
    <name type="scientific">Dallia pectoralis</name>
    <name type="common">Alaska blackfish</name>
    <dbReference type="NCBI Taxonomy" id="75939"/>
    <lineage>
        <taxon>Eukaryota</taxon>
        <taxon>Metazoa</taxon>
        <taxon>Chordata</taxon>
        <taxon>Craniata</taxon>
        <taxon>Vertebrata</taxon>
        <taxon>Euteleostomi</taxon>
        <taxon>Actinopterygii</taxon>
        <taxon>Neopterygii</taxon>
        <taxon>Teleostei</taxon>
        <taxon>Protacanthopterygii</taxon>
        <taxon>Esociformes</taxon>
        <taxon>Umbridae</taxon>
        <taxon>Dallia</taxon>
    </lineage>
</organism>
<name>A0ACC2HLG1_DALPE</name>
<gene>
    <name evidence="1" type="ORF">DPEC_G00005900</name>
</gene>
<accession>A0ACC2HLG1</accession>
<comment type="caution">
    <text evidence="1">The sequence shown here is derived from an EMBL/GenBank/DDBJ whole genome shotgun (WGS) entry which is preliminary data.</text>
</comment>
<protein>
    <submittedName>
        <fullName evidence="1">Uncharacterized protein</fullName>
    </submittedName>
</protein>
<keyword evidence="2" id="KW-1185">Reference proteome</keyword>
<dbReference type="EMBL" id="CM055728">
    <property type="protein sequence ID" value="KAJ8016313.1"/>
    <property type="molecule type" value="Genomic_DNA"/>
</dbReference>
<proteinExistence type="predicted"/>
<evidence type="ECO:0000313" key="1">
    <source>
        <dbReference type="EMBL" id="KAJ8016313.1"/>
    </source>
</evidence>